<keyword evidence="4" id="KW-0378">Hydrolase</keyword>
<dbReference type="Pfam" id="PF00246">
    <property type="entry name" value="Peptidase_M14"/>
    <property type="match status" value="1"/>
</dbReference>
<dbReference type="SUPFAM" id="SSF53187">
    <property type="entry name" value="Zn-dependent exopeptidases"/>
    <property type="match status" value="1"/>
</dbReference>
<keyword evidence="2" id="KW-0732">Signal</keyword>
<dbReference type="InParanoid" id="I7MJB3"/>
<dbReference type="RefSeq" id="XP_001026364.2">
    <property type="nucleotide sequence ID" value="XM_001026364.2"/>
</dbReference>
<evidence type="ECO:0000259" key="3">
    <source>
        <dbReference type="Pfam" id="PF00246"/>
    </source>
</evidence>
<dbReference type="Proteomes" id="UP000009168">
    <property type="component" value="Unassembled WGS sequence"/>
</dbReference>
<dbReference type="GeneID" id="7824828"/>
<proteinExistence type="inferred from homology"/>
<evidence type="ECO:0000256" key="2">
    <source>
        <dbReference type="SAM" id="SignalP"/>
    </source>
</evidence>
<reference evidence="5" key="1">
    <citation type="journal article" date="2006" name="PLoS Biol.">
        <title>Macronuclear genome sequence of the ciliate Tetrahymena thermophila, a model eukaryote.</title>
        <authorList>
            <person name="Eisen J.A."/>
            <person name="Coyne R.S."/>
            <person name="Wu M."/>
            <person name="Wu D."/>
            <person name="Thiagarajan M."/>
            <person name="Wortman J.R."/>
            <person name="Badger J.H."/>
            <person name="Ren Q."/>
            <person name="Amedeo P."/>
            <person name="Jones K.M."/>
            <person name="Tallon L.J."/>
            <person name="Delcher A.L."/>
            <person name="Salzberg S.L."/>
            <person name="Silva J.C."/>
            <person name="Haas B.J."/>
            <person name="Majoros W.H."/>
            <person name="Farzad M."/>
            <person name="Carlton J.M."/>
            <person name="Smith R.K. Jr."/>
            <person name="Garg J."/>
            <person name="Pearlman R.E."/>
            <person name="Karrer K.M."/>
            <person name="Sun L."/>
            <person name="Manning G."/>
            <person name="Elde N.C."/>
            <person name="Turkewitz A.P."/>
            <person name="Asai D.J."/>
            <person name="Wilkes D.E."/>
            <person name="Wang Y."/>
            <person name="Cai H."/>
            <person name="Collins K."/>
            <person name="Stewart B.A."/>
            <person name="Lee S.R."/>
            <person name="Wilamowska K."/>
            <person name="Weinberg Z."/>
            <person name="Ruzzo W.L."/>
            <person name="Wloga D."/>
            <person name="Gaertig J."/>
            <person name="Frankel J."/>
            <person name="Tsao C.-C."/>
            <person name="Gorovsky M.A."/>
            <person name="Keeling P.J."/>
            <person name="Waller R.F."/>
            <person name="Patron N.J."/>
            <person name="Cherry J.M."/>
            <person name="Stover N.A."/>
            <person name="Krieger C.J."/>
            <person name="del Toro C."/>
            <person name="Ryder H.F."/>
            <person name="Williamson S.C."/>
            <person name="Barbeau R.A."/>
            <person name="Hamilton E.P."/>
            <person name="Orias E."/>
        </authorList>
    </citation>
    <scope>NUCLEOTIDE SEQUENCE [LARGE SCALE GENOMIC DNA]</scope>
    <source>
        <strain evidence="5">SB210</strain>
    </source>
</reference>
<dbReference type="Gene3D" id="3.40.630.10">
    <property type="entry name" value="Zn peptidases"/>
    <property type="match status" value="1"/>
</dbReference>
<keyword evidence="4" id="KW-0645">Protease</keyword>
<sequence length="595" mass="68479">MIKIAGIFTLIMISYQIVQVISIDQQNQNFNVSTPYTKLDYSDIQQMFIQYSKLYPDYIRLKYINDESSIDFSQTKCGRYLQQKDCLYFYAEITNFKNNQNNYTNIPQVLLTGGLQGNNTLGSNIVTYLAEYLLKNTNSTKIIQLLSERLIILYPIPNPQGFQQYSSQETQQNGRRINVEFDFPYFVGQQGEKTLDCLQSVSAKALTYLFQTYLFTLGASFNLGETPSIQYPLPAAINQQSKEIIQSIQQSITESLQKNSPANSFLSISNYNIQSLNSQNQQAKSYYEWANIMAYNQNLNPSLNQLPICKEVQLSQQSITMQSNQCLLFKIVCNRQEPTEQTYGDKESSSNPYSTNIGHISRNIQLAQQLIEMAAPFIVSQVSINNNNNVYLQWFVDGCFNVSNTQLFYRVQDKLIVQQKVDKYTNIDEISQDFILAKSFINQPGYLIGGQNQYQHSWNFQNETVIDIIITASCDQQWSESGDQQNNSAFIQLRTNPNYSTSNQNFNISSKQTIFKRIPQVQSIQNKMSLCKIYKQIPLSNHSNSLLNRVIIVGFKKLIAPRDFLILDGNLSRPRRLIDNPNNSRNIHKMQRQIH</sequence>
<evidence type="ECO:0000313" key="5">
    <source>
        <dbReference type="Proteomes" id="UP000009168"/>
    </source>
</evidence>
<name>I7MJB3_TETTS</name>
<protein>
    <submittedName>
        <fullName evidence="4">Zinc carboxypeptidase family protein</fullName>
    </submittedName>
</protein>
<keyword evidence="4" id="KW-0121">Carboxypeptidase</keyword>
<dbReference type="KEGG" id="tet:TTHERM_00670430"/>
<gene>
    <name evidence="4" type="ORF">TTHERM_00670430</name>
</gene>
<dbReference type="GO" id="GO:0006508">
    <property type="term" value="P:proteolysis"/>
    <property type="evidence" value="ECO:0007669"/>
    <property type="project" value="InterPro"/>
</dbReference>
<dbReference type="InterPro" id="IPR000834">
    <property type="entry name" value="Peptidase_M14"/>
</dbReference>
<keyword evidence="5" id="KW-1185">Reference proteome</keyword>
<accession>I7MJB3</accession>
<feature type="domain" description="Peptidase M14" evidence="3">
    <location>
        <begin position="99"/>
        <end position="300"/>
    </location>
</feature>
<evidence type="ECO:0000313" key="4">
    <source>
        <dbReference type="EMBL" id="EAS06119.2"/>
    </source>
</evidence>
<dbReference type="GO" id="GO:0008270">
    <property type="term" value="F:zinc ion binding"/>
    <property type="evidence" value="ECO:0007669"/>
    <property type="project" value="InterPro"/>
</dbReference>
<dbReference type="AlphaFoldDB" id="I7MJB3"/>
<comment type="similarity">
    <text evidence="1">Belongs to the peptidase M14 family.</text>
</comment>
<dbReference type="EMBL" id="GG662308">
    <property type="protein sequence ID" value="EAS06119.2"/>
    <property type="molecule type" value="Genomic_DNA"/>
</dbReference>
<organism evidence="4 5">
    <name type="scientific">Tetrahymena thermophila (strain SB210)</name>
    <dbReference type="NCBI Taxonomy" id="312017"/>
    <lineage>
        <taxon>Eukaryota</taxon>
        <taxon>Sar</taxon>
        <taxon>Alveolata</taxon>
        <taxon>Ciliophora</taxon>
        <taxon>Intramacronucleata</taxon>
        <taxon>Oligohymenophorea</taxon>
        <taxon>Hymenostomatida</taxon>
        <taxon>Tetrahymenina</taxon>
        <taxon>Tetrahymenidae</taxon>
        <taxon>Tetrahymena</taxon>
    </lineage>
</organism>
<dbReference type="STRING" id="312017.I7MJB3"/>
<dbReference type="GO" id="GO:0004181">
    <property type="term" value="F:metallocarboxypeptidase activity"/>
    <property type="evidence" value="ECO:0007669"/>
    <property type="project" value="InterPro"/>
</dbReference>
<feature type="signal peptide" evidence="2">
    <location>
        <begin position="1"/>
        <end position="20"/>
    </location>
</feature>
<feature type="chain" id="PRO_5003712404" evidence="2">
    <location>
        <begin position="21"/>
        <end position="595"/>
    </location>
</feature>
<evidence type="ECO:0000256" key="1">
    <source>
        <dbReference type="ARBA" id="ARBA00005988"/>
    </source>
</evidence>